<geneLocation type="plasmid" evidence="1">
    <name>pNSL1</name>
</geneLocation>
<proteinExistence type="predicted"/>
<keyword evidence="1" id="KW-0614">Plasmid</keyword>
<dbReference type="EMBL" id="KJ605395">
    <property type="protein sequence ID" value="AIU93465.1"/>
    <property type="molecule type" value="Genomic_DNA"/>
</dbReference>
<accession>A0A097SPK7</accession>
<dbReference type="InterPro" id="IPR027417">
    <property type="entry name" value="P-loop_NTPase"/>
</dbReference>
<dbReference type="SUPFAM" id="SSF52540">
    <property type="entry name" value="P-loop containing nucleoside triphosphate hydrolases"/>
    <property type="match status" value="1"/>
</dbReference>
<gene>
    <name evidence="1" type="ORF">LRS1606.31</name>
</gene>
<organism evidence="1">
    <name type="scientific">Rhodococcus sp. NS1</name>
    <dbReference type="NCBI Taxonomy" id="402236"/>
    <lineage>
        <taxon>Bacteria</taxon>
        <taxon>Bacillati</taxon>
        <taxon>Actinomycetota</taxon>
        <taxon>Actinomycetes</taxon>
        <taxon>Mycobacteriales</taxon>
        <taxon>Nocardiaceae</taxon>
        <taxon>Rhodococcus</taxon>
    </lineage>
</organism>
<sequence length="207" mass="23385">MRAFPSGRAFIAVDGVDGSGKSTFSARLVQQLHPRLVVVLHAHDFLNPAAVRHAKGKDSPEGFWTELYNYSAMKAYALDPLGRDGDGWYRPASYDSEADRVTCPSLLHASEEALVLVEGLFLHRDELVDLWDLSIFLDVPFAETARRMAERDGTHPDPEHDSMRRYIGGQRIYFERTRPWERATIIVDNTNFDDPRIIDVGQVSAAR</sequence>
<evidence type="ECO:0008006" key="2">
    <source>
        <dbReference type="Google" id="ProtNLM"/>
    </source>
</evidence>
<name>A0A097SPK7_9NOCA</name>
<evidence type="ECO:0000313" key="1">
    <source>
        <dbReference type="EMBL" id="AIU93465.1"/>
    </source>
</evidence>
<dbReference type="Gene3D" id="3.40.50.300">
    <property type="entry name" value="P-loop containing nucleotide triphosphate hydrolases"/>
    <property type="match status" value="1"/>
</dbReference>
<reference evidence="1" key="1">
    <citation type="submission" date="2014-03" db="EMBL/GenBank/DDBJ databases">
        <authorList>
            <person name="Zhang G."/>
            <person name="Zhu L."/>
            <person name="Fang P."/>
        </authorList>
    </citation>
    <scope>NUCLEOTIDE SEQUENCE</scope>
    <source>
        <strain evidence="1">NS1</strain>
        <plasmid evidence="1">pNSL1</plasmid>
    </source>
</reference>
<protein>
    <recommendedName>
        <fullName evidence="2">Uridine kinase</fullName>
    </recommendedName>
</protein>
<dbReference type="AlphaFoldDB" id="A0A097SPK7"/>